<feature type="transmembrane region" description="Helical" evidence="6">
    <location>
        <begin position="288"/>
        <end position="306"/>
    </location>
</feature>
<proteinExistence type="predicted"/>
<dbReference type="Proteomes" id="UP000285456">
    <property type="component" value="Unassembled WGS sequence"/>
</dbReference>
<comment type="subcellular location">
    <subcellularLocation>
        <location evidence="1">Membrane</location>
        <topology evidence="1">Multi-pass membrane protein</topology>
    </subcellularLocation>
</comment>
<evidence type="ECO:0000256" key="6">
    <source>
        <dbReference type="SAM" id="Phobius"/>
    </source>
</evidence>
<dbReference type="GO" id="GO:0016020">
    <property type="term" value="C:membrane"/>
    <property type="evidence" value="ECO:0007669"/>
    <property type="project" value="UniProtKB-SubCell"/>
</dbReference>
<dbReference type="AlphaFoldDB" id="A0A417YP37"/>
<name>A0A417YP37_9BACI</name>
<keyword evidence="3 6" id="KW-0812">Transmembrane</keyword>
<keyword evidence="2" id="KW-0813">Transport</keyword>
<feature type="transmembrane region" description="Helical" evidence="6">
    <location>
        <begin position="414"/>
        <end position="433"/>
    </location>
</feature>
<feature type="domain" description="Citrate transporter-like" evidence="7">
    <location>
        <begin position="14"/>
        <end position="378"/>
    </location>
</feature>
<sequence length="434" mass="46662">MLAILGFLMVITFLYLIMSKRVTPFTGLIIVPVIYGIIGGFGFQLGPMMMDGVLNTAPTALLILFAILYFGIMIDTGLFEPLTNKIIKIAKGDPLKVIVGTAILAGIVGLDGDGSTTIIIVVSAFLPIYIKLGIKPIILASITVLQIGITTLVPWGGPVGRVASVLNLDPTSLFRTMVPGMIVSLIYIVLVAYIIGRKERARLGIHNPYLNMNDQTESMMSAAVENVVIKRPELRWLNFILTIVIMAALLLEWLPPVVLFILGTAIALLINYPSIIDQRERVQKHAPNALSVTSIMLAAGVFAGILKETQMSAAMAQSLITIIPDGIGSFLPIVIAVLSIPGLFLIGPDAFYFGIIPVISETASIYGVSEMEIAIASLYGTSFGFIGPLVGAMYLLTEMTKVNLGDVQKYAAKWAIGVFLIYIIIGVTLGHILL</sequence>
<dbReference type="GO" id="GO:0015137">
    <property type="term" value="F:citrate transmembrane transporter activity"/>
    <property type="evidence" value="ECO:0007669"/>
    <property type="project" value="InterPro"/>
</dbReference>
<feature type="transmembrane region" description="Helical" evidence="6">
    <location>
        <begin position="114"/>
        <end position="130"/>
    </location>
</feature>
<evidence type="ECO:0000259" key="7">
    <source>
        <dbReference type="Pfam" id="PF03600"/>
    </source>
</evidence>
<organism evidence="8 9">
    <name type="scientific">Oceanobacillus profundus</name>
    <dbReference type="NCBI Taxonomy" id="372463"/>
    <lineage>
        <taxon>Bacteria</taxon>
        <taxon>Bacillati</taxon>
        <taxon>Bacillota</taxon>
        <taxon>Bacilli</taxon>
        <taxon>Bacillales</taxon>
        <taxon>Bacillaceae</taxon>
        <taxon>Oceanobacillus</taxon>
    </lineage>
</organism>
<comment type="caution">
    <text evidence="8">The sequence shown here is derived from an EMBL/GenBank/DDBJ whole genome shotgun (WGS) entry which is preliminary data.</text>
</comment>
<evidence type="ECO:0000313" key="8">
    <source>
        <dbReference type="EMBL" id="RHW35592.1"/>
    </source>
</evidence>
<evidence type="ECO:0000256" key="1">
    <source>
        <dbReference type="ARBA" id="ARBA00004141"/>
    </source>
</evidence>
<evidence type="ECO:0000256" key="3">
    <source>
        <dbReference type="ARBA" id="ARBA00022692"/>
    </source>
</evidence>
<feature type="transmembrane region" description="Helical" evidence="6">
    <location>
        <begin position="234"/>
        <end position="251"/>
    </location>
</feature>
<dbReference type="NCBIfam" id="TIGR00784">
    <property type="entry name" value="citMHS"/>
    <property type="match status" value="1"/>
</dbReference>
<evidence type="ECO:0000313" key="9">
    <source>
        <dbReference type="Proteomes" id="UP000285456"/>
    </source>
</evidence>
<feature type="transmembrane region" description="Helical" evidence="6">
    <location>
        <begin position="137"/>
        <end position="157"/>
    </location>
</feature>
<dbReference type="EMBL" id="QWEH01000001">
    <property type="protein sequence ID" value="RHW35592.1"/>
    <property type="molecule type" value="Genomic_DNA"/>
</dbReference>
<dbReference type="InterPro" id="IPR014738">
    <property type="entry name" value="Citrate_transporter"/>
</dbReference>
<feature type="transmembrane region" description="Helical" evidence="6">
    <location>
        <begin position="257"/>
        <end position="276"/>
    </location>
</feature>
<keyword evidence="4 6" id="KW-1133">Transmembrane helix</keyword>
<keyword evidence="5 6" id="KW-0472">Membrane</keyword>
<dbReference type="Pfam" id="PF03600">
    <property type="entry name" value="CitMHS"/>
    <property type="match status" value="1"/>
</dbReference>
<gene>
    <name evidence="8" type="ORF">D1B32_02925</name>
</gene>
<evidence type="ECO:0000256" key="5">
    <source>
        <dbReference type="ARBA" id="ARBA00023136"/>
    </source>
</evidence>
<dbReference type="OrthoDB" id="5329450at2"/>
<feature type="transmembrane region" description="Helical" evidence="6">
    <location>
        <begin position="53"/>
        <end position="74"/>
    </location>
</feature>
<feature type="transmembrane region" description="Helical" evidence="6">
    <location>
        <begin position="373"/>
        <end position="394"/>
    </location>
</feature>
<protein>
    <submittedName>
        <fullName evidence="8">TRAP transporter large permease subunit</fullName>
    </submittedName>
</protein>
<reference evidence="8 9" key="1">
    <citation type="journal article" date="2007" name="Int. J. Syst. Evol. Microbiol.">
        <title>Oceanobacillus profundus sp. nov., isolated from a deep-sea sediment core.</title>
        <authorList>
            <person name="Kim Y.G."/>
            <person name="Choi D.H."/>
            <person name="Hyun S."/>
            <person name="Cho B.C."/>
        </authorList>
    </citation>
    <scope>NUCLEOTIDE SEQUENCE [LARGE SCALE GENOMIC DNA]</scope>
    <source>
        <strain evidence="8 9">DSM 18246</strain>
    </source>
</reference>
<evidence type="ECO:0000256" key="4">
    <source>
        <dbReference type="ARBA" id="ARBA00022989"/>
    </source>
</evidence>
<feature type="transmembrane region" description="Helical" evidence="6">
    <location>
        <begin position="177"/>
        <end position="196"/>
    </location>
</feature>
<feature type="transmembrane region" description="Helical" evidence="6">
    <location>
        <begin position="326"/>
        <end position="352"/>
    </location>
</feature>
<dbReference type="InterPro" id="IPR004680">
    <property type="entry name" value="Cit_transptr-like_dom"/>
</dbReference>
<evidence type="ECO:0000256" key="2">
    <source>
        <dbReference type="ARBA" id="ARBA00022448"/>
    </source>
</evidence>
<feature type="transmembrane region" description="Helical" evidence="6">
    <location>
        <begin position="29"/>
        <end position="46"/>
    </location>
</feature>
<dbReference type="RefSeq" id="WP_118888585.1">
    <property type="nucleotide sequence ID" value="NZ_PHUT01000001.1"/>
</dbReference>
<accession>A0A417YP37</accession>
<keyword evidence="9" id="KW-1185">Reference proteome</keyword>